<organism evidence="11 12">
    <name type="scientific">Ensete ventricosum</name>
    <name type="common">Abyssinian banana</name>
    <name type="synonym">Musa ensete</name>
    <dbReference type="NCBI Taxonomy" id="4639"/>
    <lineage>
        <taxon>Eukaryota</taxon>
        <taxon>Viridiplantae</taxon>
        <taxon>Streptophyta</taxon>
        <taxon>Embryophyta</taxon>
        <taxon>Tracheophyta</taxon>
        <taxon>Spermatophyta</taxon>
        <taxon>Magnoliopsida</taxon>
        <taxon>Liliopsida</taxon>
        <taxon>Zingiberales</taxon>
        <taxon>Musaceae</taxon>
        <taxon>Ensete</taxon>
    </lineage>
</organism>
<dbReference type="SUPFAM" id="SSF51161">
    <property type="entry name" value="Trimeric LpxA-like enzymes"/>
    <property type="match status" value="1"/>
</dbReference>
<gene>
    <name evidence="11" type="ORF">B296_00018499</name>
</gene>
<dbReference type="GO" id="GO:0005978">
    <property type="term" value="P:glycogen biosynthetic process"/>
    <property type="evidence" value="ECO:0007669"/>
    <property type="project" value="InterPro"/>
</dbReference>
<keyword evidence="8" id="KW-0547">Nucleotide-binding</keyword>
<feature type="domain" description="Nucleotidyl transferase" evidence="10">
    <location>
        <begin position="107"/>
        <end position="154"/>
    </location>
</feature>
<dbReference type="Pfam" id="PF25247">
    <property type="entry name" value="LbH_GLGC"/>
    <property type="match status" value="1"/>
</dbReference>
<dbReference type="InterPro" id="IPR005835">
    <property type="entry name" value="NTP_transferase_dom"/>
</dbReference>
<evidence type="ECO:0000256" key="4">
    <source>
        <dbReference type="ARBA" id="ARBA00012460"/>
    </source>
</evidence>
<reference evidence="11 12" key="1">
    <citation type="journal article" date="2014" name="Agronomy (Basel)">
        <title>A Draft Genome Sequence for Ensete ventricosum, the Drought-Tolerant Tree Against Hunger.</title>
        <authorList>
            <person name="Harrison J."/>
            <person name="Moore K.A."/>
            <person name="Paszkiewicz K."/>
            <person name="Jones T."/>
            <person name="Grant M."/>
            <person name="Ambacheew D."/>
            <person name="Muzemil S."/>
            <person name="Studholme D.J."/>
        </authorList>
    </citation>
    <scope>NUCLEOTIDE SEQUENCE [LARGE SCALE GENOMIC DNA]</scope>
</reference>
<comment type="pathway">
    <text evidence="2">Glycan biosynthesis; starch biosynthesis.</text>
</comment>
<protein>
    <recommendedName>
        <fullName evidence="4">glucose-1-phosphate adenylyltransferase</fullName>
        <ecNumber evidence="4">2.7.7.27</ecNumber>
    </recommendedName>
</protein>
<evidence type="ECO:0000313" key="11">
    <source>
        <dbReference type="EMBL" id="RRT47443.1"/>
    </source>
</evidence>
<dbReference type="EC" id="2.7.7.27" evidence="4"/>
<dbReference type="InterPro" id="IPR011004">
    <property type="entry name" value="Trimer_LpxA-like_sf"/>
</dbReference>
<evidence type="ECO:0000256" key="8">
    <source>
        <dbReference type="ARBA" id="ARBA00022741"/>
    </source>
</evidence>
<evidence type="ECO:0000256" key="2">
    <source>
        <dbReference type="ARBA" id="ARBA00004727"/>
    </source>
</evidence>
<proteinExistence type="inferred from homology"/>
<dbReference type="GO" id="GO:0000166">
    <property type="term" value="F:nucleotide binding"/>
    <property type="evidence" value="ECO:0007669"/>
    <property type="project" value="UniProtKB-KW"/>
</dbReference>
<keyword evidence="5" id="KW-0021">Allosteric enzyme</keyword>
<sequence>MDVSSVGLKANACFSHVKRGVFGCGESGIWGDASAGASRIRAWESKVAKNVKSGRSVGGFKAGVAFSDLTSDVNQETLINDPYVSRNCVSLYILIKNCSLLYSSTYVVPVGGCYKLIDIPMSNCINSGINKIFIMTQYNSASLNRHIYRAFNFGNGINFGDGFVEVIFPISRIHAFRASDYGIVKIDKVGHIIQFSEKPKGADLEAMAYIFEDYWDDIGTTKSFYDANLALTEQIVDSIISHGCFLHECKIEHSIVGVRSRIDYGAELKDALMLGADLYETEAELASILAEGKVPIGVGQNTNIR</sequence>
<dbReference type="EMBL" id="AMZH03014551">
    <property type="protein sequence ID" value="RRT47443.1"/>
    <property type="molecule type" value="Genomic_DNA"/>
</dbReference>
<dbReference type="PANTHER" id="PTHR43523:SF12">
    <property type="entry name" value="GLUCOSE-1-PHOSPHATE ADENYLYLTRANSFERASE LARGE SUBUNIT 1, CHLOROPLASTIC-RELATED"/>
    <property type="match status" value="1"/>
</dbReference>
<keyword evidence="9" id="KW-0750">Starch biosynthesis</keyword>
<evidence type="ECO:0000256" key="1">
    <source>
        <dbReference type="ARBA" id="ARBA00000956"/>
    </source>
</evidence>
<accession>A0A426Y6R4</accession>
<keyword evidence="7" id="KW-0548">Nucleotidyltransferase</keyword>
<evidence type="ECO:0000259" key="10">
    <source>
        <dbReference type="Pfam" id="PF00483"/>
    </source>
</evidence>
<evidence type="ECO:0000313" key="12">
    <source>
        <dbReference type="Proteomes" id="UP000287651"/>
    </source>
</evidence>
<evidence type="ECO:0000256" key="6">
    <source>
        <dbReference type="ARBA" id="ARBA00022679"/>
    </source>
</evidence>
<dbReference type="SUPFAM" id="SSF53448">
    <property type="entry name" value="Nucleotide-diphospho-sugar transferases"/>
    <property type="match status" value="1"/>
</dbReference>
<dbReference type="PANTHER" id="PTHR43523">
    <property type="entry name" value="GLUCOSE-1-PHOSPHATE ADENYLYLTRANSFERASE-RELATED"/>
    <property type="match status" value="1"/>
</dbReference>
<comment type="similarity">
    <text evidence="3">Belongs to the bacterial/plant glucose-1-phosphate adenylyltransferase family.</text>
</comment>
<dbReference type="GO" id="GO:0008878">
    <property type="term" value="F:glucose-1-phosphate adenylyltransferase activity"/>
    <property type="evidence" value="ECO:0007669"/>
    <property type="project" value="UniProtKB-EC"/>
</dbReference>
<dbReference type="Proteomes" id="UP000287651">
    <property type="component" value="Unassembled WGS sequence"/>
</dbReference>
<dbReference type="InterPro" id="IPR029044">
    <property type="entry name" value="Nucleotide-diphossugar_trans"/>
</dbReference>
<evidence type="ECO:0000256" key="3">
    <source>
        <dbReference type="ARBA" id="ARBA00010443"/>
    </source>
</evidence>
<evidence type="ECO:0000256" key="7">
    <source>
        <dbReference type="ARBA" id="ARBA00022695"/>
    </source>
</evidence>
<name>A0A426Y6R4_ENSVE</name>
<evidence type="ECO:0000256" key="5">
    <source>
        <dbReference type="ARBA" id="ARBA00022533"/>
    </source>
</evidence>
<comment type="caution">
    <text evidence="11">The sequence shown here is derived from an EMBL/GenBank/DDBJ whole genome shotgun (WGS) entry which is preliminary data.</text>
</comment>
<comment type="catalytic activity">
    <reaction evidence="1">
        <text>alpha-D-glucose 1-phosphate + ATP + H(+) = ADP-alpha-D-glucose + diphosphate</text>
        <dbReference type="Rhea" id="RHEA:12120"/>
        <dbReference type="ChEBI" id="CHEBI:15378"/>
        <dbReference type="ChEBI" id="CHEBI:30616"/>
        <dbReference type="ChEBI" id="CHEBI:33019"/>
        <dbReference type="ChEBI" id="CHEBI:57498"/>
        <dbReference type="ChEBI" id="CHEBI:58601"/>
        <dbReference type="EC" id="2.7.7.27"/>
    </reaction>
</comment>
<dbReference type="AlphaFoldDB" id="A0A426Y6R4"/>
<dbReference type="Gene3D" id="3.90.550.10">
    <property type="entry name" value="Spore Coat Polysaccharide Biosynthesis Protein SpsA, Chain A"/>
    <property type="match status" value="1"/>
</dbReference>
<dbReference type="InterPro" id="IPR011831">
    <property type="entry name" value="ADP-Glc_PPase"/>
</dbReference>
<dbReference type="UniPathway" id="UPA00152"/>
<evidence type="ECO:0000256" key="9">
    <source>
        <dbReference type="ARBA" id="ARBA00022922"/>
    </source>
</evidence>
<dbReference type="Pfam" id="PF00483">
    <property type="entry name" value="NTP_transferase"/>
    <property type="match status" value="1"/>
</dbReference>
<keyword evidence="6" id="KW-0808">Transferase</keyword>
<dbReference type="Gene3D" id="2.160.10.10">
    <property type="entry name" value="Hexapeptide repeat proteins"/>
    <property type="match status" value="1"/>
</dbReference>
<dbReference type="GO" id="GO:0019252">
    <property type="term" value="P:starch biosynthetic process"/>
    <property type="evidence" value="ECO:0007669"/>
    <property type="project" value="UniProtKB-UniPathway"/>
</dbReference>